<dbReference type="SUPFAM" id="SSF46689">
    <property type="entry name" value="Homeodomain-like"/>
    <property type="match status" value="1"/>
</dbReference>
<keyword evidence="2" id="KW-0614">Plasmid</keyword>
<evidence type="ECO:0000313" key="2">
    <source>
        <dbReference type="EMBL" id="ARW18671.1"/>
    </source>
</evidence>
<sequence length="180" mass="21096">MDKRIVRTQAKAEKALFELMQEQNFSEISITDIANQAKISRMAFYRNYNSKEDILNKFIQKEYATFVDDITTHHFKELEQLLEVYFDYFKNNPAVLSAIVSASIEGFALRKQSDYLLDFFKTRIKNQQPAPIEIAYYSGAIFASLLYWRENDYQYSAAELAEHLAEKIKNDLLQTGEKIF</sequence>
<dbReference type="Gene3D" id="1.10.357.10">
    <property type="entry name" value="Tetracycline Repressor, domain 2"/>
    <property type="match status" value="1"/>
</dbReference>
<dbReference type="Proteomes" id="UP000196118">
    <property type="component" value="Plasmid pPC892-2"/>
</dbReference>
<dbReference type="Pfam" id="PF00440">
    <property type="entry name" value="TetR_N"/>
    <property type="match status" value="1"/>
</dbReference>
<accession>A0A1Y0VKB9</accession>
<keyword evidence="1" id="KW-0238">DNA-binding</keyword>
<gene>
    <name evidence="2" type="ORF">S100892_00065</name>
</gene>
<dbReference type="PANTHER" id="PTHR43479">
    <property type="entry name" value="ACREF/ENVCD OPERON REPRESSOR-RELATED"/>
    <property type="match status" value="1"/>
</dbReference>
<dbReference type="InterPro" id="IPR009057">
    <property type="entry name" value="Homeodomain-like_sf"/>
</dbReference>
<dbReference type="PROSITE" id="PS50977">
    <property type="entry name" value="HTH_TETR_2"/>
    <property type="match status" value="1"/>
</dbReference>
<proteinExistence type="predicted"/>
<dbReference type="InterPro" id="IPR050624">
    <property type="entry name" value="HTH-type_Tx_Regulator"/>
</dbReference>
<protein>
    <submittedName>
        <fullName evidence="2">Uncharacterized protein</fullName>
    </submittedName>
</protein>
<geneLocation type="plasmid" evidence="3">
    <name>ppc892-2</name>
</geneLocation>
<dbReference type="PANTHER" id="PTHR43479:SF7">
    <property type="entry name" value="TETR-FAMILY TRANSCRIPTIONAL REGULATOR"/>
    <property type="match status" value="1"/>
</dbReference>
<evidence type="ECO:0000313" key="3">
    <source>
        <dbReference type="Proteomes" id="UP000196118"/>
    </source>
</evidence>
<evidence type="ECO:0000256" key="1">
    <source>
        <dbReference type="ARBA" id="ARBA00023125"/>
    </source>
</evidence>
<organism evidence="2 3">
    <name type="scientific">Pediococcus pentosaceus</name>
    <dbReference type="NCBI Taxonomy" id="1255"/>
    <lineage>
        <taxon>Bacteria</taxon>
        <taxon>Bacillati</taxon>
        <taxon>Bacillota</taxon>
        <taxon>Bacilli</taxon>
        <taxon>Lactobacillales</taxon>
        <taxon>Lactobacillaceae</taxon>
        <taxon>Pediococcus</taxon>
    </lineage>
</organism>
<dbReference type="GO" id="GO:0003677">
    <property type="term" value="F:DNA binding"/>
    <property type="evidence" value="ECO:0007669"/>
    <property type="project" value="UniProtKB-UniRule"/>
</dbReference>
<dbReference type="RefSeq" id="WP_021356719.1">
    <property type="nucleotide sequence ID" value="NZ_CP039378.1"/>
</dbReference>
<dbReference type="AlphaFoldDB" id="A0A1Y0VKB9"/>
<dbReference type="EMBL" id="CP021472">
    <property type="protein sequence ID" value="ARW18671.1"/>
    <property type="molecule type" value="Genomic_DNA"/>
</dbReference>
<name>A0A1Y0VKB9_PEDPE</name>
<dbReference type="InterPro" id="IPR001647">
    <property type="entry name" value="HTH_TetR"/>
</dbReference>
<reference evidence="2 3" key="1">
    <citation type="submission" date="2017-05" db="EMBL/GenBank/DDBJ databases">
        <title>Genome sequence of Pediococcus pentosaceus strain SRCM100892.</title>
        <authorList>
            <person name="Cho S.H."/>
        </authorList>
    </citation>
    <scope>NUCLEOTIDE SEQUENCE [LARGE SCALE GENOMIC DNA]</scope>
    <source>
        <strain evidence="2 3">SRCM100892</strain>
        <plasmid evidence="3">Plasmid ppc892-2</plasmid>
    </source>
</reference>